<dbReference type="EMBL" id="SRLO01000228">
    <property type="protein sequence ID" value="TNN65918.1"/>
    <property type="molecule type" value="Genomic_DNA"/>
</dbReference>
<organism evidence="2 3">
    <name type="scientific">Liparis tanakae</name>
    <name type="common">Tanaka's snailfish</name>
    <dbReference type="NCBI Taxonomy" id="230148"/>
    <lineage>
        <taxon>Eukaryota</taxon>
        <taxon>Metazoa</taxon>
        <taxon>Chordata</taxon>
        <taxon>Craniata</taxon>
        <taxon>Vertebrata</taxon>
        <taxon>Euteleostomi</taxon>
        <taxon>Actinopterygii</taxon>
        <taxon>Neopterygii</taxon>
        <taxon>Teleostei</taxon>
        <taxon>Neoteleostei</taxon>
        <taxon>Acanthomorphata</taxon>
        <taxon>Eupercaria</taxon>
        <taxon>Perciformes</taxon>
        <taxon>Cottioidei</taxon>
        <taxon>Cottales</taxon>
        <taxon>Liparidae</taxon>
        <taxon>Liparis</taxon>
    </lineage>
</organism>
<evidence type="ECO:0000256" key="1">
    <source>
        <dbReference type="SAM" id="MobiDB-lite"/>
    </source>
</evidence>
<comment type="caution">
    <text evidence="2">The sequence shown here is derived from an EMBL/GenBank/DDBJ whole genome shotgun (WGS) entry which is preliminary data.</text>
</comment>
<dbReference type="AlphaFoldDB" id="A0A4Z2HJC8"/>
<name>A0A4Z2HJC8_9TELE</name>
<feature type="compositionally biased region" description="Polar residues" evidence="1">
    <location>
        <begin position="1"/>
        <end position="11"/>
    </location>
</feature>
<proteinExistence type="predicted"/>
<keyword evidence="3" id="KW-1185">Reference proteome</keyword>
<reference evidence="2 3" key="1">
    <citation type="submission" date="2019-03" db="EMBL/GenBank/DDBJ databases">
        <title>First draft genome of Liparis tanakae, snailfish: a comprehensive survey of snailfish specific genes.</title>
        <authorList>
            <person name="Kim W."/>
            <person name="Song I."/>
            <person name="Jeong J.-H."/>
            <person name="Kim D."/>
            <person name="Kim S."/>
            <person name="Ryu S."/>
            <person name="Song J.Y."/>
            <person name="Lee S.K."/>
        </authorList>
    </citation>
    <scope>NUCLEOTIDE SEQUENCE [LARGE SCALE GENOMIC DNA]</scope>
    <source>
        <tissue evidence="2">Muscle</tissue>
    </source>
</reference>
<evidence type="ECO:0000313" key="2">
    <source>
        <dbReference type="EMBL" id="TNN65918.1"/>
    </source>
</evidence>
<dbReference type="Proteomes" id="UP000314294">
    <property type="component" value="Unassembled WGS sequence"/>
</dbReference>
<feature type="region of interest" description="Disordered" evidence="1">
    <location>
        <begin position="1"/>
        <end position="26"/>
    </location>
</feature>
<protein>
    <submittedName>
        <fullName evidence="2">Uncharacterized protein</fullName>
    </submittedName>
</protein>
<evidence type="ECO:0000313" key="3">
    <source>
        <dbReference type="Proteomes" id="UP000314294"/>
    </source>
</evidence>
<gene>
    <name evidence="2" type="ORF">EYF80_023918</name>
</gene>
<feature type="compositionally biased region" description="Basic and acidic residues" evidence="1">
    <location>
        <begin position="12"/>
        <end position="23"/>
    </location>
</feature>
<sequence>MESSSESGNSRKQQETALTEHRNTPWQPGAQGVDAFLDAVGVDVALADQTLSSLDHSFDAVQVQLHGGGEVLVFLYGGLHRFHRGGQLHLLGVCRSHLVVEEGFGLFDISQEKVEDVSLDQNLPPALPHLQEFVPADIELLEPLLQGGLREGGLLGLQQIVHGLQALGRVFVDEFLRLFQVVRKQV</sequence>
<accession>A0A4Z2HJC8</accession>